<dbReference type="SMART" id="SM00387">
    <property type="entry name" value="HATPase_c"/>
    <property type="match status" value="1"/>
</dbReference>
<gene>
    <name evidence="6" type="ORF">KUV50_05380</name>
</gene>
<keyword evidence="4" id="KW-0175">Coiled coil</keyword>
<protein>
    <recommendedName>
        <fullName evidence="2">histidine kinase</fullName>
        <ecNumber evidence="2">2.7.13.3</ecNumber>
    </recommendedName>
</protein>
<dbReference type="GO" id="GO:0000155">
    <property type="term" value="F:phosphorelay sensor kinase activity"/>
    <property type="evidence" value="ECO:0007669"/>
    <property type="project" value="InterPro"/>
</dbReference>
<proteinExistence type="predicted"/>
<dbReference type="PRINTS" id="PR00344">
    <property type="entry name" value="BCTRLSENSOR"/>
</dbReference>
<dbReference type="PANTHER" id="PTHR43065:SF42">
    <property type="entry name" value="TWO-COMPONENT SENSOR PPRA"/>
    <property type="match status" value="1"/>
</dbReference>
<sequence>MNPELESILNFITSSDGISACEKEKLSGYLNKVDRSLAVSEFKLERTEKVKRTTAILLEETIEELEQKQKAVEQQNRDLEIEAALERVRSRSMAMQTSSEFVEVSEVMLNEITSLGIKALRTEVCIVDPDTESIEIWSGAEQNRNTGNKVLGVLPCGVHPFFNGMVTAWKDQSPYFIQTRSGGEVSEYYENIAPYLSCELPSGFSDHETTSAFLYAEGSLNVVSLFPLTKEECHIMVRFANVFGQIYQRFIDLKNAEAQSKEAARRASLDRVRGQIASMRTTTDLGRITPLIWDELTTLGVPFIRCGVFIIDEDKQNVEVYLSAPNGLSLGTLNMAFGSNALTNHAVAAWKLNEVYHTHWEEEDFVEWTNYLLDIDQITSAQAYQGAASPPPSLDLHFIPFSQGMLYVGNTSPLTQDEINLSDSLAEAFSMAYARYEDFIKLDEAKQNIEKTLHDLKAAQKQLIQSEKMASLGELTAGIAHEIKNPLNFVNNFSEVSKELLEEMIEELDDGHLTEVKEIADDVMSNLDKIMHHGRRADSIVKGMLQHSRTNSGEKLATDINNLVDEYIRLAYHGMRAKDKSFNVSLETDYDDSIGKIEIIPQDMGRVILNLITNAFYACTEKNKQFRRMSDGSEERVHTKENPYQPTVTISTKLFNAQSRKPGSKAKGRFHENNGDFIEIAVSDNGPGIPSRVLDKIFQPFFTTKPTGAGTGLGLSLSYDIVKAHEGELKVQTDEAHGTTFIIQLPVKKLVRKETGK</sequence>
<evidence type="ECO:0000256" key="2">
    <source>
        <dbReference type="ARBA" id="ARBA00012438"/>
    </source>
</evidence>
<dbReference type="InterPro" id="IPR036890">
    <property type="entry name" value="HATPase_C_sf"/>
</dbReference>
<dbReference type="PROSITE" id="PS50109">
    <property type="entry name" value="HIS_KIN"/>
    <property type="match status" value="1"/>
</dbReference>
<dbReference type="InterPro" id="IPR005467">
    <property type="entry name" value="His_kinase_dom"/>
</dbReference>
<feature type="coiled-coil region" evidence="4">
    <location>
        <begin position="55"/>
        <end position="82"/>
    </location>
</feature>
<dbReference type="Pfam" id="PF00512">
    <property type="entry name" value="HisKA"/>
    <property type="match status" value="1"/>
</dbReference>
<dbReference type="EMBL" id="JAHVHU010000005">
    <property type="protein sequence ID" value="MBY5957557.1"/>
    <property type="molecule type" value="Genomic_DNA"/>
</dbReference>
<dbReference type="Gene3D" id="3.30.565.10">
    <property type="entry name" value="Histidine kinase-like ATPase, C-terminal domain"/>
    <property type="match status" value="1"/>
</dbReference>
<keyword evidence="7" id="KW-1185">Reference proteome</keyword>
<evidence type="ECO:0000313" key="7">
    <source>
        <dbReference type="Proteomes" id="UP000753961"/>
    </source>
</evidence>
<dbReference type="SUPFAM" id="SSF55874">
    <property type="entry name" value="ATPase domain of HSP90 chaperone/DNA topoisomerase II/histidine kinase"/>
    <property type="match status" value="1"/>
</dbReference>
<dbReference type="AlphaFoldDB" id="A0A953HXJ3"/>
<dbReference type="Gene3D" id="1.10.287.130">
    <property type="match status" value="1"/>
</dbReference>
<name>A0A953HXJ3_9BACT</name>
<accession>A0A953HXJ3</accession>
<dbReference type="InterPro" id="IPR003594">
    <property type="entry name" value="HATPase_dom"/>
</dbReference>
<evidence type="ECO:0000313" key="6">
    <source>
        <dbReference type="EMBL" id="MBY5957557.1"/>
    </source>
</evidence>
<dbReference type="SUPFAM" id="SSF47384">
    <property type="entry name" value="Homodimeric domain of signal transducing histidine kinase"/>
    <property type="match status" value="1"/>
</dbReference>
<dbReference type="PANTHER" id="PTHR43065">
    <property type="entry name" value="SENSOR HISTIDINE KINASE"/>
    <property type="match status" value="1"/>
</dbReference>
<evidence type="ECO:0000259" key="5">
    <source>
        <dbReference type="PROSITE" id="PS50109"/>
    </source>
</evidence>
<evidence type="ECO:0000256" key="3">
    <source>
        <dbReference type="ARBA" id="ARBA00022553"/>
    </source>
</evidence>
<dbReference type="RefSeq" id="WP_222579076.1">
    <property type="nucleotide sequence ID" value="NZ_JAHVHU010000005.1"/>
</dbReference>
<dbReference type="SMART" id="SM00388">
    <property type="entry name" value="HisKA"/>
    <property type="match status" value="1"/>
</dbReference>
<dbReference type="InterPro" id="IPR003661">
    <property type="entry name" value="HisK_dim/P_dom"/>
</dbReference>
<dbReference type="InterPro" id="IPR004358">
    <property type="entry name" value="Sig_transdc_His_kin-like_C"/>
</dbReference>
<feature type="coiled-coil region" evidence="4">
    <location>
        <begin position="442"/>
        <end position="469"/>
    </location>
</feature>
<dbReference type="CDD" id="cd00082">
    <property type="entry name" value="HisKA"/>
    <property type="match status" value="1"/>
</dbReference>
<dbReference type="Proteomes" id="UP000753961">
    <property type="component" value="Unassembled WGS sequence"/>
</dbReference>
<comment type="catalytic activity">
    <reaction evidence="1">
        <text>ATP + protein L-histidine = ADP + protein N-phospho-L-histidine.</text>
        <dbReference type="EC" id="2.7.13.3"/>
    </reaction>
</comment>
<dbReference type="InterPro" id="IPR036097">
    <property type="entry name" value="HisK_dim/P_sf"/>
</dbReference>
<comment type="caution">
    <text evidence="6">The sequence shown here is derived from an EMBL/GenBank/DDBJ whole genome shotgun (WGS) entry which is preliminary data.</text>
</comment>
<reference evidence="6" key="1">
    <citation type="submission" date="2021-06" db="EMBL/GenBank/DDBJ databases">
        <title>44 bacteria genomes isolated from Dapeng, Shenzhen.</title>
        <authorList>
            <person name="Zheng W."/>
            <person name="Yu S."/>
            <person name="Huang Y."/>
        </authorList>
    </citation>
    <scope>NUCLEOTIDE SEQUENCE</scope>
    <source>
        <strain evidence="6">DP5N28-2</strain>
    </source>
</reference>
<keyword evidence="3" id="KW-0597">Phosphoprotein</keyword>
<feature type="domain" description="Histidine kinase" evidence="5">
    <location>
        <begin position="478"/>
        <end position="749"/>
    </location>
</feature>
<organism evidence="6 7">
    <name type="scientific">Membranihabitans marinus</name>
    <dbReference type="NCBI Taxonomy" id="1227546"/>
    <lineage>
        <taxon>Bacteria</taxon>
        <taxon>Pseudomonadati</taxon>
        <taxon>Bacteroidota</taxon>
        <taxon>Saprospiria</taxon>
        <taxon>Saprospirales</taxon>
        <taxon>Saprospiraceae</taxon>
        <taxon>Membranihabitans</taxon>
    </lineage>
</organism>
<dbReference type="EC" id="2.7.13.3" evidence="2"/>
<evidence type="ECO:0000256" key="1">
    <source>
        <dbReference type="ARBA" id="ARBA00000085"/>
    </source>
</evidence>
<dbReference type="Pfam" id="PF02518">
    <property type="entry name" value="HATPase_c"/>
    <property type="match status" value="1"/>
</dbReference>
<evidence type="ECO:0000256" key="4">
    <source>
        <dbReference type="SAM" id="Coils"/>
    </source>
</evidence>